<dbReference type="GO" id="GO:0008233">
    <property type="term" value="F:peptidase activity"/>
    <property type="evidence" value="ECO:0007669"/>
    <property type="project" value="UniProtKB-UniRule"/>
</dbReference>
<keyword evidence="7" id="KW-0472">Membrane</keyword>
<dbReference type="Proteomes" id="UP000694523">
    <property type="component" value="Unplaced"/>
</dbReference>
<comment type="similarity">
    <text evidence="2">Belongs to the SPCS2 family.</text>
</comment>
<organism evidence="10 11">
    <name type="scientific">Neogobius melanostomus</name>
    <name type="common">round goby</name>
    <dbReference type="NCBI Taxonomy" id="47308"/>
    <lineage>
        <taxon>Eukaryota</taxon>
        <taxon>Metazoa</taxon>
        <taxon>Chordata</taxon>
        <taxon>Craniata</taxon>
        <taxon>Vertebrata</taxon>
        <taxon>Euteleostomi</taxon>
        <taxon>Actinopterygii</taxon>
        <taxon>Neopterygii</taxon>
        <taxon>Teleostei</taxon>
        <taxon>Neoteleostei</taxon>
        <taxon>Acanthomorphata</taxon>
        <taxon>Gobiaria</taxon>
        <taxon>Gobiiformes</taxon>
        <taxon>Gobioidei</taxon>
        <taxon>Gobiidae</taxon>
        <taxon>Benthophilinae</taxon>
        <taxon>Neogobiini</taxon>
        <taxon>Neogobius</taxon>
    </lineage>
</organism>
<evidence type="ECO:0000256" key="7">
    <source>
        <dbReference type="ARBA" id="ARBA00023136"/>
    </source>
</evidence>
<evidence type="ECO:0000256" key="6">
    <source>
        <dbReference type="ARBA" id="ARBA00022989"/>
    </source>
</evidence>
<dbReference type="InterPro" id="IPR009582">
    <property type="entry name" value="Spc2/SPCS2"/>
</dbReference>
<keyword evidence="11" id="KW-1185">Reference proteome</keyword>
<evidence type="ECO:0000313" key="10">
    <source>
        <dbReference type="Ensembl" id="ENSNMLP00000042856.1"/>
    </source>
</evidence>
<dbReference type="PANTHER" id="PTHR13085:SF0">
    <property type="entry name" value="SIGNAL PEPTIDASE COMPLEX SUBUNIT 2"/>
    <property type="match status" value="1"/>
</dbReference>
<dbReference type="Ensembl" id="ENSNMLT00000047594.1">
    <property type="protein sequence ID" value="ENSNMLP00000042856.1"/>
    <property type="gene ID" value="ENSNMLG00000026080.1"/>
</dbReference>
<reference evidence="10" key="2">
    <citation type="submission" date="2025-09" db="UniProtKB">
        <authorList>
            <consortium name="Ensembl"/>
        </authorList>
    </citation>
    <scope>IDENTIFICATION</scope>
</reference>
<keyword evidence="6" id="KW-1133">Transmembrane helix</keyword>
<proteinExistence type="inferred from homology"/>
<sequence length="86" mass="9865">LILPNFIYYPAGLDPDHMWQLSSSLKRFNDQFTLVKPVWASRVARETEVTRSVAEFFDDSGTLAMDQFERCVSRLHDALGADKKSK</sequence>
<evidence type="ECO:0000256" key="5">
    <source>
        <dbReference type="ARBA" id="ARBA00022824"/>
    </source>
</evidence>
<reference evidence="10" key="1">
    <citation type="submission" date="2025-08" db="UniProtKB">
        <authorList>
            <consortium name="Ensembl"/>
        </authorList>
    </citation>
    <scope>IDENTIFICATION</scope>
</reference>
<name>A0A8C6V616_9GOBI</name>
<evidence type="ECO:0000256" key="2">
    <source>
        <dbReference type="ARBA" id="ARBA00007324"/>
    </source>
</evidence>
<evidence type="ECO:0000256" key="4">
    <source>
        <dbReference type="ARBA" id="ARBA00022692"/>
    </source>
</evidence>
<dbReference type="GO" id="GO:0005787">
    <property type="term" value="C:signal peptidase complex"/>
    <property type="evidence" value="ECO:0007669"/>
    <property type="project" value="UniProtKB-UniRule"/>
</dbReference>
<dbReference type="AlphaFoldDB" id="A0A8C6V616"/>
<comment type="function">
    <text evidence="9">Component of the signal peptidase complex (SPC) which catalyzes the cleavage of N-terminal signal sequences from nascent proteins as they are translocated into the lumen of the endoplasmic reticulum. Enhances the enzymatic activity of SPC and facilitates the interactions between different components of the translocation site.</text>
</comment>
<dbReference type="GO" id="GO:0045047">
    <property type="term" value="P:protein targeting to ER"/>
    <property type="evidence" value="ECO:0007669"/>
    <property type="project" value="TreeGrafter"/>
</dbReference>
<evidence type="ECO:0000256" key="8">
    <source>
        <dbReference type="ARBA" id="ARBA00031207"/>
    </source>
</evidence>
<accession>A0A8C6V616</accession>
<keyword evidence="4" id="KW-0812">Transmembrane</keyword>
<evidence type="ECO:0000256" key="9">
    <source>
        <dbReference type="ARBA" id="ARBA00045608"/>
    </source>
</evidence>
<evidence type="ECO:0000256" key="3">
    <source>
        <dbReference type="ARBA" id="ARBA00017057"/>
    </source>
</evidence>
<dbReference type="PANTHER" id="PTHR13085">
    <property type="entry name" value="MICROSOMAL SIGNAL PEPTIDASE 25 KDA SUBUNIT"/>
    <property type="match status" value="1"/>
</dbReference>
<comment type="subcellular location">
    <subcellularLocation>
        <location evidence="1">Endoplasmic reticulum membrane</location>
        <topology evidence="1">Multi-pass membrane protein</topology>
    </subcellularLocation>
</comment>
<evidence type="ECO:0000313" key="11">
    <source>
        <dbReference type="Proteomes" id="UP000694523"/>
    </source>
</evidence>
<evidence type="ECO:0000256" key="1">
    <source>
        <dbReference type="ARBA" id="ARBA00004477"/>
    </source>
</evidence>
<protein>
    <recommendedName>
        <fullName evidence="3">Signal peptidase complex subunit 2</fullName>
    </recommendedName>
    <alternativeName>
        <fullName evidence="8">Microsomal signal peptidase 25 kDa subunit</fullName>
    </alternativeName>
</protein>
<keyword evidence="5" id="KW-0256">Endoplasmic reticulum</keyword>
<dbReference type="GO" id="GO:0006465">
    <property type="term" value="P:signal peptide processing"/>
    <property type="evidence" value="ECO:0007669"/>
    <property type="project" value="UniProtKB-UniRule"/>
</dbReference>